<dbReference type="HOGENOM" id="CLU_015667_1_1_9"/>
<dbReference type="GO" id="GO:0046872">
    <property type="term" value="F:metal ion binding"/>
    <property type="evidence" value="ECO:0007669"/>
    <property type="project" value="UniProtKB-KW"/>
</dbReference>
<keyword evidence="2" id="KW-0349">Heme</keyword>
<feature type="domain" description="Nitrite/Sulfite reductase ferredoxin-like" evidence="8">
    <location>
        <begin position="46"/>
        <end position="112"/>
    </location>
</feature>
<dbReference type="InterPro" id="IPR006067">
    <property type="entry name" value="NO2/SO3_Rdtase_4Fe4S_dom"/>
</dbReference>
<dbReference type="Pfam" id="PF03460">
    <property type="entry name" value="NIR_SIR_ferr"/>
    <property type="match status" value="2"/>
</dbReference>
<dbReference type="GO" id="GO:0051539">
    <property type="term" value="F:4 iron, 4 sulfur cluster binding"/>
    <property type="evidence" value="ECO:0007669"/>
    <property type="project" value="UniProtKB-KW"/>
</dbReference>
<protein>
    <submittedName>
        <fullName evidence="9">Nitrite/sulfite reductase ferredoxin domain protein</fullName>
    </submittedName>
</protein>
<dbReference type="PANTHER" id="PTHR32439">
    <property type="entry name" value="FERREDOXIN--NITRITE REDUCTASE, CHLOROPLASTIC"/>
    <property type="match status" value="1"/>
</dbReference>
<evidence type="ECO:0000256" key="1">
    <source>
        <dbReference type="ARBA" id="ARBA00022485"/>
    </source>
</evidence>
<dbReference type="InterPro" id="IPR045854">
    <property type="entry name" value="NO2/SO3_Rdtase_4Fe4S_sf"/>
</dbReference>
<gene>
    <name evidence="9" type="ORF">HMPREF0367_00916</name>
</gene>
<sequence length="515" mass="58496">MEKNMNTLREELLQELPEFERKTKQFIQKEISMKEYKGYSGGFGSYAQRGGEAFMLRLRMNQGRITKEKLKFIIDQCQEHGIVRTHCTTCQTVQLHDVRPEALTPIMKEALEKDIVTRGGGGDYPRNVMCSVLSGLDPEEAFDVYPYAKVAGEYLLSIVNKYSLPRKLKVAFSNSKTNEVHANFRDLGFIANKDHTFDVYCCGGLGNNPMMGVKVGDHIDPKDILYYINTMVLMFMEHGDYQNRAKARSRYLQMSLGKDRIVEEFHEKVELAKKYLDHDVHVEDVVIQKEGKELDVIPDRVIKQKQSGLYAVKYHPLCGNMSLDKWKELYDVVQDMDEVELRLTPQEDIYIVNLNGNEVQKVLEHTQDGAHTTFETSVSCIGASTCQVGLRDSNNVLKSLIEALRPYEFKEGVLPRVYISGCPSSCGTNQIGAIGLQGFTKLVDKKPYSAFKMSVNGSSDLEDTQFGKEVGLILESDINDFFIELGTLVSNANATFENWQKENADQWQALLDKYL</sequence>
<dbReference type="InterPro" id="IPR005117">
    <property type="entry name" value="NiRdtase/SiRdtase_haem-b_fer"/>
</dbReference>
<dbReference type="Proteomes" id="UP000016658">
    <property type="component" value="Unassembled WGS sequence"/>
</dbReference>
<name>U2PN66_9FIRM</name>
<dbReference type="EMBL" id="AWVI01000040">
    <property type="protein sequence ID" value="ERK45571.1"/>
    <property type="molecule type" value="Genomic_DNA"/>
</dbReference>
<proteinExistence type="predicted"/>
<dbReference type="InterPro" id="IPR051329">
    <property type="entry name" value="NIR_SIR_4Fe-4S"/>
</dbReference>
<keyword evidence="4" id="KW-0560">Oxidoreductase</keyword>
<dbReference type="GO" id="GO:0016491">
    <property type="term" value="F:oxidoreductase activity"/>
    <property type="evidence" value="ECO:0007669"/>
    <property type="project" value="UniProtKB-KW"/>
</dbReference>
<evidence type="ECO:0000259" key="8">
    <source>
        <dbReference type="Pfam" id="PF03460"/>
    </source>
</evidence>
<dbReference type="PRINTS" id="PR00397">
    <property type="entry name" value="SIROHAEM"/>
</dbReference>
<dbReference type="GO" id="GO:0020037">
    <property type="term" value="F:heme binding"/>
    <property type="evidence" value="ECO:0007669"/>
    <property type="project" value="InterPro"/>
</dbReference>
<dbReference type="AlphaFoldDB" id="U2PN66"/>
<dbReference type="Pfam" id="PF01077">
    <property type="entry name" value="NIR_SIR"/>
    <property type="match status" value="1"/>
</dbReference>
<keyword evidence="5" id="KW-0408">Iron</keyword>
<keyword evidence="1" id="KW-0004">4Fe-4S</keyword>
<dbReference type="InterPro" id="IPR036136">
    <property type="entry name" value="Nit/Sulf_reduc_fer-like_dom_sf"/>
</dbReference>
<evidence type="ECO:0000313" key="9">
    <source>
        <dbReference type="EMBL" id="ERK45571.1"/>
    </source>
</evidence>
<organism evidence="9 10">
    <name type="scientific">Faecalitalea cylindroides ATCC 27803</name>
    <dbReference type="NCBI Taxonomy" id="649755"/>
    <lineage>
        <taxon>Bacteria</taxon>
        <taxon>Bacillati</taxon>
        <taxon>Bacillota</taxon>
        <taxon>Erysipelotrichia</taxon>
        <taxon>Erysipelotrichales</taxon>
        <taxon>Erysipelotrichaceae</taxon>
        <taxon>Faecalitalea</taxon>
    </lineage>
</organism>
<reference evidence="9 10" key="1">
    <citation type="submission" date="2013-06" db="EMBL/GenBank/DDBJ databases">
        <authorList>
            <person name="Weinstock G."/>
            <person name="Sodergren E."/>
            <person name="Lobos E.A."/>
            <person name="Fulton L."/>
            <person name="Fulton R."/>
            <person name="Courtney L."/>
            <person name="Fronick C."/>
            <person name="O'Laughlin M."/>
            <person name="Godfrey J."/>
            <person name="Wilson R.M."/>
            <person name="Miner T."/>
            <person name="Farmer C."/>
            <person name="Delehaunty K."/>
            <person name="Cordes M."/>
            <person name="Minx P."/>
            <person name="Tomlinson C."/>
            <person name="Chen J."/>
            <person name="Wollam A."/>
            <person name="Pepin K.H."/>
            <person name="Bhonagiri V."/>
            <person name="Zhang X."/>
            <person name="Warren W."/>
            <person name="Mitreva M."/>
            <person name="Mardis E.R."/>
            <person name="Wilson R.K."/>
        </authorList>
    </citation>
    <scope>NUCLEOTIDE SEQUENCE [LARGE SCALE GENOMIC DNA]</scope>
    <source>
        <strain evidence="9 10">ATCC 27803</strain>
    </source>
</reference>
<comment type="caution">
    <text evidence="9">The sequence shown here is derived from an EMBL/GenBank/DDBJ whole genome shotgun (WGS) entry which is preliminary data.</text>
</comment>
<evidence type="ECO:0000313" key="10">
    <source>
        <dbReference type="Proteomes" id="UP000016658"/>
    </source>
</evidence>
<dbReference type="Gene3D" id="3.30.413.10">
    <property type="entry name" value="Sulfite Reductase Hemoprotein, domain 1"/>
    <property type="match status" value="2"/>
</dbReference>
<evidence type="ECO:0000256" key="6">
    <source>
        <dbReference type="ARBA" id="ARBA00023014"/>
    </source>
</evidence>
<dbReference type="InterPro" id="IPR006066">
    <property type="entry name" value="NO2/SO3_Rdtase_FeS/sirohaem_BS"/>
</dbReference>
<evidence type="ECO:0000256" key="3">
    <source>
        <dbReference type="ARBA" id="ARBA00022723"/>
    </source>
</evidence>
<dbReference type="PANTHER" id="PTHR32439:SF9">
    <property type="entry name" value="BLR3264 PROTEIN"/>
    <property type="match status" value="1"/>
</dbReference>
<evidence type="ECO:0000256" key="4">
    <source>
        <dbReference type="ARBA" id="ARBA00023002"/>
    </source>
</evidence>
<dbReference type="Gene3D" id="3.90.480.10">
    <property type="entry name" value="Sulfite Reductase Hemoprotein,Domain 2"/>
    <property type="match status" value="1"/>
</dbReference>
<evidence type="ECO:0000256" key="5">
    <source>
        <dbReference type="ARBA" id="ARBA00023004"/>
    </source>
</evidence>
<dbReference type="SUPFAM" id="SSF56014">
    <property type="entry name" value="Nitrite and sulphite reductase 4Fe-4S domain-like"/>
    <property type="match status" value="2"/>
</dbReference>
<feature type="domain" description="Nitrite/sulphite reductase 4Fe-4S" evidence="7">
    <location>
        <begin position="122"/>
        <end position="269"/>
    </location>
</feature>
<keyword evidence="3" id="KW-0479">Metal-binding</keyword>
<dbReference type="SUPFAM" id="SSF55124">
    <property type="entry name" value="Nitrite/Sulfite reductase N-terminal domain-like"/>
    <property type="match status" value="2"/>
</dbReference>
<feature type="domain" description="Nitrite/Sulfite reductase ferredoxin-like" evidence="8">
    <location>
        <begin position="303"/>
        <end position="365"/>
    </location>
</feature>
<evidence type="ECO:0000259" key="7">
    <source>
        <dbReference type="Pfam" id="PF01077"/>
    </source>
</evidence>
<keyword evidence="6" id="KW-0411">Iron-sulfur</keyword>
<evidence type="ECO:0000256" key="2">
    <source>
        <dbReference type="ARBA" id="ARBA00022617"/>
    </source>
</evidence>
<dbReference type="PATRIC" id="fig|649755.3.peg.850"/>
<accession>U2PN66</accession>